<evidence type="ECO:0000313" key="2">
    <source>
        <dbReference type="Proteomes" id="UP000604046"/>
    </source>
</evidence>
<evidence type="ECO:0000313" key="1">
    <source>
        <dbReference type="EMBL" id="CAE7505766.1"/>
    </source>
</evidence>
<keyword evidence="2" id="KW-1185">Reference proteome</keyword>
<reference evidence="1" key="1">
    <citation type="submission" date="2021-02" db="EMBL/GenBank/DDBJ databases">
        <authorList>
            <person name="Dougan E. K."/>
            <person name="Rhodes N."/>
            <person name="Thang M."/>
            <person name="Chan C."/>
        </authorList>
    </citation>
    <scope>NUCLEOTIDE SEQUENCE</scope>
</reference>
<dbReference type="Proteomes" id="UP000604046">
    <property type="component" value="Unassembled WGS sequence"/>
</dbReference>
<organism evidence="1 2">
    <name type="scientific">Symbiodinium natans</name>
    <dbReference type="NCBI Taxonomy" id="878477"/>
    <lineage>
        <taxon>Eukaryota</taxon>
        <taxon>Sar</taxon>
        <taxon>Alveolata</taxon>
        <taxon>Dinophyceae</taxon>
        <taxon>Suessiales</taxon>
        <taxon>Symbiodiniaceae</taxon>
        <taxon>Symbiodinium</taxon>
    </lineage>
</organism>
<dbReference type="AlphaFoldDB" id="A0A812T2F1"/>
<proteinExistence type="predicted"/>
<accession>A0A812T2F1</accession>
<dbReference type="EMBL" id="CAJNDS010002512">
    <property type="protein sequence ID" value="CAE7505766.1"/>
    <property type="molecule type" value="Genomic_DNA"/>
</dbReference>
<protein>
    <submittedName>
        <fullName evidence="1">Uncharacterized protein</fullName>
    </submittedName>
</protein>
<name>A0A812T2F1_9DINO</name>
<gene>
    <name evidence="1" type="ORF">SNAT2548_LOCUS28334</name>
</gene>
<comment type="caution">
    <text evidence="1">The sequence shown here is derived from an EMBL/GenBank/DDBJ whole genome shotgun (WGS) entry which is preliminary data.</text>
</comment>
<sequence>MTLLDPRVPSRLLQAVARSIGAWGLLDDQHGGPALSCDLLGILWQLGRRARDCGAGRVRTQLLSREAAAFSSQFPVAVTSDELGFFDKEENKSGDAFATTT</sequence>